<keyword evidence="3 5" id="KW-0653">Protein transport</keyword>
<dbReference type="GO" id="GO:0051262">
    <property type="term" value="P:protein tetramerization"/>
    <property type="evidence" value="ECO:0007669"/>
    <property type="project" value="InterPro"/>
</dbReference>
<dbReference type="RefSeq" id="WP_168145967.1">
    <property type="nucleotide sequence ID" value="NZ_JAAVXB010000001.1"/>
</dbReference>
<dbReference type="PRINTS" id="PR01594">
    <property type="entry name" value="SECBCHAPRONE"/>
</dbReference>
<dbReference type="GO" id="GO:0051082">
    <property type="term" value="F:unfolded protein binding"/>
    <property type="evidence" value="ECO:0007669"/>
    <property type="project" value="InterPro"/>
</dbReference>
<gene>
    <name evidence="5 6" type="primary">secB</name>
    <name evidence="6" type="ORF">G7Y82_00115</name>
</gene>
<keyword evidence="5" id="KW-0963">Cytoplasm</keyword>
<dbReference type="GO" id="GO:0015031">
    <property type="term" value="P:protein transport"/>
    <property type="evidence" value="ECO:0007669"/>
    <property type="project" value="UniProtKB-UniRule"/>
</dbReference>
<keyword evidence="4 5" id="KW-0811">Translocation</keyword>
<dbReference type="GO" id="GO:0006457">
    <property type="term" value="P:protein folding"/>
    <property type="evidence" value="ECO:0007669"/>
    <property type="project" value="UniProtKB-UniRule"/>
</dbReference>
<evidence type="ECO:0000256" key="5">
    <source>
        <dbReference type="HAMAP-Rule" id="MF_00821"/>
    </source>
</evidence>
<comment type="function">
    <text evidence="5">One of the proteins required for the normal export of preproteins out of the cell cytoplasm. It is a molecular chaperone that binds to a subset of precursor proteins, maintaining them in a translocation-competent state. It also specifically binds to its receptor SecA.</text>
</comment>
<comment type="caution">
    <text evidence="6">The sequence shown here is derived from an EMBL/GenBank/DDBJ whole genome shotgun (WGS) entry which is preliminary data.</text>
</comment>
<dbReference type="Pfam" id="PF02556">
    <property type="entry name" value="SecB"/>
    <property type="match status" value="1"/>
</dbReference>
<evidence type="ECO:0000256" key="4">
    <source>
        <dbReference type="ARBA" id="ARBA00023010"/>
    </source>
</evidence>
<evidence type="ECO:0000256" key="1">
    <source>
        <dbReference type="ARBA" id="ARBA00009990"/>
    </source>
</evidence>
<comment type="similarity">
    <text evidence="1 5">Belongs to the SecB family.</text>
</comment>
<comment type="subcellular location">
    <subcellularLocation>
        <location evidence="5">Cytoplasm</location>
    </subcellularLocation>
</comment>
<comment type="subunit">
    <text evidence="5">Homotetramer, a dimer of dimers. One homotetramer interacts with 1 SecA dimer.</text>
</comment>
<proteinExistence type="inferred from homology"/>
<dbReference type="EMBL" id="JAAVXB010000001">
    <property type="protein sequence ID" value="NKF20698.1"/>
    <property type="molecule type" value="Genomic_DNA"/>
</dbReference>
<accession>A0A969W681</accession>
<evidence type="ECO:0000256" key="2">
    <source>
        <dbReference type="ARBA" id="ARBA00022448"/>
    </source>
</evidence>
<dbReference type="Proteomes" id="UP000653472">
    <property type="component" value="Unassembled WGS sequence"/>
</dbReference>
<dbReference type="Gene3D" id="3.10.420.10">
    <property type="entry name" value="SecB-like"/>
    <property type="match status" value="1"/>
</dbReference>
<dbReference type="SUPFAM" id="SSF54611">
    <property type="entry name" value="SecB-like"/>
    <property type="match status" value="1"/>
</dbReference>
<evidence type="ECO:0000256" key="3">
    <source>
        <dbReference type="ARBA" id="ARBA00022927"/>
    </source>
</evidence>
<dbReference type="InterPro" id="IPR003708">
    <property type="entry name" value="SecB"/>
</dbReference>
<dbReference type="GO" id="GO:0005737">
    <property type="term" value="C:cytoplasm"/>
    <property type="evidence" value="ECO:0007669"/>
    <property type="project" value="UniProtKB-SubCell"/>
</dbReference>
<sequence>MSDTETPEAPAAAEGNAQPQQRQVLLQKIYVKDASIEVPLAPQIFTRQWQPQLDVQVNTEAKPLETDGLLVTLAITVTAKLGEDTAFLVEAHQSGIFTVRGFTQPEERAAVAAAYCPNLLFPFARETIADMVQRAGFPQFLLQPINFDAIYLEHLQRSRAEQAGEAAPAANNLN</sequence>
<evidence type="ECO:0000313" key="6">
    <source>
        <dbReference type="EMBL" id="NKF20698.1"/>
    </source>
</evidence>
<dbReference type="HAMAP" id="MF_00821">
    <property type="entry name" value="SecB"/>
    <property type="match status" value="1"/>
</dbReference>
<dbReference type="PANTHER" id="PTHR36918">
    <property type="match status" value="1"/>
</dbReference>
<dbReference type="PANTHER" id="PTHR36918:SF1">
    <property type="entry name" value="PROTEIN-EXPORT PROTEIN SECB"/>
    <property type="match status" value="1"/>
</dbReference>
<reference evidence="6" key="1">
    <citation type="submission" date="2020-03" db="EMBL/GenBank/DDBJ databases">
        <title>Solimonas marina sp. nov., isolated from deep seawater of the Pacific Ocean.</title>
        <authorList>
            <person name="Liu X."/>
            <person name="Lai Q."/>
            <person name="Sun F."/>
            <person name="Gai Y."/>
            <person name="Li G."/>
            <person name="Shao Z."/>
        </authorList>
    </citation>
    <scope>NUCLEOTIDE SEQUENCE</scope>
    <source>
        <strain evidence="6">C16B3</strain>
    </source>
</reference>
<keyword evidence="2 5" id="KW-0813">Transport</keyword>
<name>A0A969W681_9GAMM</name>
<protein>
    <recommendedName>
        <fullName evidence="5">Protein-export protein SecB</fullName>
    </recommendedName>
</protein>
<dbReference type="NCBIfam" id="NF004393">
    <property type="entry name" value="PRK05751.1-4"/>
    <property type="match status" value="1"/>
</dbReference>
<dbReference type="AlphaFoldDB" id="A0A969W681"/>
<organism evidence="6 7">
    <name type="scientific">Solimonas marina</name>
    <dbReference type="NCBI Taxonomy" id="2714601"/>
    <lineage>
        <taxon>Bacteria</taxon>
        <taxon>Pseudomonadati</taxon>
        <taxon>Pseudomonadota</taxon>
        <taxon>Gammaproteobacteria</taxon>
        <taxon>Nevskiales</taxon>
        <taxon>Nevskiaceae</taxon>
        <taxon>Solimonas</taxon>
    </lineage>
</organism>
<keyword evidence="7" id="KW-1185">Reference proteome</keyword>
<dbReference type="InterPro" id="IPR035958">
    <property type="entry name" value="SecB-like_sf"/>
</dbReference>
<keyword evidence="5" id="KW-0143">Chaperone</keyword>
<dbReference type="NCBIfam" id="TIGR00809">
    <property type="entry name" value="secB"/>
    <property type="match status" value="1"/>
</dbReference>
<evidence type="ECO:0000313" key="7">
    <source>
        <dbReference type="Proteomes" id="UP000653472"/>
    </source>
</evidence>